<accession>A0AAD4JGI6</accession>
<dbReference type="InterPro" id="IPR013078">
    <property type="entry name" value="His_Pase_superF_clade-1"/>
</dbReference>
<dbReference type="SUPFAM" id="SSF53254">
    <property type="entry name" value="Phosphoglycerate mutase-like"/>
    <property type="match status" value="1"/>
</dbReference>
<dbReference type="PANTHER" id="PTHR46192">
    <property type="entry name" value="BROAD-RANGE ACID PHOSPHATASE DET1"/>
    <property type="match status" value="1"/>
</dbReference>
<dbReference type="InterPro" id="IPR029033">
    <property type="entry name" value="His_PPase_superfam"/>
</dbReference>
<proteinExistence type="predicted"/>
<feature type="non-terminal residue" evidence="3">
    <location>
        <position position="255"/>
    </location>
</feature>
<dbReference type="PROSITE" id="PS00175">
    <property type="entry name" value="PG_MUTASE"/>
    <property type="match status" value="1"/>
</dbReference>
<evidence type="ECO:0000313" key="4">
    <source>
        <dbReference type="Proteomes" id="UP001190926"/>
    </source>
</evidence>
<dbReference type="Proteomes" id="UP001190926">
    <property type="component" value="Unassembled WGS sequence"/>
</dbReference>
<feature type="active site" description="Tele-phosphohistidine intermediate" evidence="1">
    <location>
        <position position="18"/>
    </location>
</feature>
<feature type="active site" description="Proton donor/acceptor" evidence="1">
    <location>
        <position position="107"/>
    </location>
</feature>
<evidence type="ECO:0000256" key="2">
    <source>
        <dbReference type="PIRSR" id="PIRSR613078-2"/>
    </source>
</evidence>
<sequence>MLEEKMKHLPKRIILVRHGECEVNEDERVLEYVPNHKIKLIERGVAQAKMAASKIREIVSENANWKIFFYVSPWNRTRATMEEMIGRGETFTTDKIVGIREDCRLREQHSGNFQNVEEMRKMKRERNSYGKFFYRVPHGESAADVYDRVSSFVEELWREMESNKSEELNLIVVSHGLIILLLLMKLFNWTVDEFEGLINPPNCEYRVLQLGAGGKYNLAHHHIDELKQWGLSDQMIKDQIIRARGFQPFLDQPED</sequence>
<dbReference type="GO" id="GO:0003824">
    <property type="term" value="F:catalytic activity"/>
    <property type="evidence" value="ECO:0007669"/>
    <property type="project" value="InterPro"/>
</dbReference>
<protein>
    <submittedName>
        <fullName evidence="3">Phosphoglycerate mutase family protein</fullName>
    </submittedName>
</protein>
<feature type="binding site" evidence="2">
    <location>
        <begin position="17"/>
        <end position="24"/>
    </location>
    <ligand>
        <name>substrate</name>
    </ligand>
</feature>
<name>A0AAD4JGI6_PERFH</name>
<dbReference type="Gene3D" id="3.40.50.1240">
    <property type="entry name" value="Phosphoglycerate mutase-like"/>
    <property type="match status" value="1"/>
</dbReference>
<dbReference type="CDD" id="cd07067">
    <property type="entry name" value="HP_PGM_like"/>
    <property type="match status" value="1"/>
</dbReference>
<dbReference type="Pfam" id="PF00300">
    <property type="entry name" value="His_Phos_1"/>
    <property type="match status" value="1"/>
</dbReference>
<evidence type="ECO:0000256" key="1">
    <source>
        <dbReference type="PIRSR" id="PIRSR613078-1"/>
    </source>
</evidence>
<dbReference type="EMBL" id="SDAM02000058">
    <property type="protein sequence ID" value="KAH6833444.1"/>
    <property type="molecule type" value="Genomic_DNA"/>
</dbReference>
<dbReference type="AlphaFoldDB" id="A0AAD4JGI6"/>
<gene>
    <name evidence="3" type="ORF">C2S53_012666</name>
</gene>
<reference evidence="3 4" key="1">
    <citation type="journal article" date="2021" name="Nat. Commun.">
        <title>Incipient diploidization of the medicinal plant Perilla within 10,000 years.</title>
        <authorList>
            <person name="Zhang Y."/>
            <person name="Shen Q."/>
            <person name="Leng L."/>
            <person name="Zhang D."/>
            <person name="Chen S."/>
            <person name="Shi Y."/>
            <person name="Ning Z."/>
            <person name="Chen S."/>
        </authorList>
    </citation>
    <scope>NUCLEOTIDE SEQUENCE [LARGE SCALE GENOMIC DNA]</scope>
    <source>
        <strain evidence="4">cv. PC099</strain>
    </source>
</reference>
<dbReference type="SMART" id="SM00855">
    <property type="entry name" value="PGAM"/>
    <property type="match status" value="1"/>
</dbReference>
<feature type="binding site" evidence="2">
    <location>
        <position position="76"/>
    </location>
    <ligand>
        <name>substrate</name>
    </ligand>
</feature>
<dbReference type="InterPro" id="IPR001345">
    <property type="entry name" value="PG/BPGM_mutase_AS"/>
</dbReference>
<comment type="caution">
    <text evidence="3">The sequence shown here is derived from an EMBL/GenBank/DDBJ whole genome shotgun (WGS) entry which is preliminary data.</text>
</comment>
<evidence type="ECO:0000313" key="3">
    <source>
        <dbReference type="EMBL" id="KAH6833444.1"/>
    </source>
</evidence>
<dbReference type="InterPro" id="IPR052765">
    <property type="entry name" value="PGM-Related"/>
</dbReference>
<keyword evidence="4" id="KW-1185">Reference proteome</keyword>
<organism evidence="3 4">
    <name type="scientific">Perilla frutescens var. hirtella</name>
    <name type="common">Perilla citriodora</name>
    <name type="synonym">Perilla setoyensis</name>
    <dbReference type="NCBI Taxonomy" id="608512"/>
    <lineage>
        <taxon>Eukaryota</taxon>
        <taxon>Viridiplantae</taxon>
        <taxon>Streptophyta</taxon>
        <taxon>Embryophyta</taxon>
        <taxon>Tracheophyta</taxon>
        <taxon>Spermatophyta</taxon>
        <taxon>Magnoliopsida</taxon>
        <taxon>eudicotyledons</taxon>
        <taxon>Gunneridae</taxon>
        <taxon>Pentapetalae</taxon>
        <taxon>asterids</taxon>
        <taxon>lamiids</taxon>
        <taxon>Lamiales</taxon>
        <taxon>Lamiaceae</taxon>
        <taxon>Nepetoideae</taxon>
        <taxon>Elsholtzieae</taxon>
        <taxon>Perilla</taxon>
    </lineage>
</organism>